<dbReference type="RefSeq" id="WP_109648099.1">
    <property type="nucleotide sequence ID" value="NZ_QGGB01000011.1"/>
</dbReference>
<dbReference type="AlphaFoldDB" id="A0A316TNG9"/>
<evidence type="ECO:0000313" key="2">
    <source>
        <dbReference type="EMBL" id="PWN05191.1"/>
    </source>
</evidence>
<name>A0A316TNG9_9BACT</name>
<keyword evidence="1" id="KW-0812">Transmembrane</keyword>
<proteinExistence type="predicted"/>
<organism evidence="2 3">
    <name type="scientific">Rhodohalobacter mucosus</name>
    <dbReference type="NCBI Taxonomy" id="2079485"/>
    <lineage>
        <taxon>Bacteria</taxon>
        <taxon>Pseudomonadati</taxon>
        <taxon>Balneolota</taxon>
        <taxon>Balneolia</taxon>
        <taxon>Balneolales</taxon>
        <taxon>Balneolaceae</taxon>
        <taxon>Rhodohalobacter</taxon>
    </lineage>
</organism>
<sequence>MLVQIYTIISLLVFIFLVGSGSSIDGAMLKSFAVFAILIILTRISVLLIDIIREAPENRHDANTKPSAQAQ</sequence>
<dbReference type="Proteomes" id="UP000245533">
    <property type="component" value="Unassembled WGS sequence"/>
</dbReference>
<dbReference type="EMBL" id="QGGB01000011">
    <property type="protein sequence ID" value="PWN05191.1"/>
    <property type="molecule type" value="Genomic_DNA"/>
</dbReference>
<feature type="transmembrane region" description="Helical" evidence="1">
    <location>
        <begin position="33"/>
        <end position="52"/>
    </location>
</feature>
<protein>
    <submittedName>
        <fullName evidence="2">Uncharacterized protein</fullName>
    </submittedName>
</protein>
<evidence type="ECO:0000313" key="3">
    <source>
        <dbReference type="Proteomes" id="UP000245533"/>
    </source>
</evidence>
<accession>A0A316TNG9</accession>
<evidence type="ECO:0000256" key="1">
    <source>
        <dbReference type="SAM" id="Phobius"/>
    </source>
</evidence>
<keyword evidence="3" id="KW-1185">Reference proteome</keyword>
<comment type="caution">
    <text evidence="2">The sequence shown here is derived from an EMBL/GenBank/DDBJ whole genome shotgun (WGS) entry which is preliminary data.</text>
</comment>
<keyword evidence="1" id="KW-0472">Membrane</keyword>
<gene>
    <name evidence="2" type="ORF">DDZ15_15820</name>
</gene>
<keyword evidence="1" id="KW-1133">Transmembrane helix</keyword>
<reference evidence="2 3" key="1">
    <citation type="submission" date="2018-05" db="EMBL/GenBank/DDBJ databases">
        <title>Rhodohalobacter halophilus gen. nov., sp. nov., a moderately halophilic member of the family Balneolaceae.</title>
        <authorList>
            <person name="Liu Z.-W."/>
        </authorList>
    </citation>
    <scope>NUCLEOTIDE SEQUENCE [LARGE SCALE GENOMIC DNA]</scope>
    <source>
        <strain evidence="2 3">8A47</strain>
    </source>
</reference>